<dbReference type="PANTHER" id="PTHR45036:SF1">
    <property type="entry name" value="METHYLTRANSFERASE LIKE 7A"/>
    <property type="match status" value="1"/>
</dbReference>
<dbReference type="CDD" id="cd02440">
    <property type="entry name" value="AdoMet_MTases"/>
    <property type="match status" value="1"/>
</dbReference>
<accession>A0AAV8T305</accession>
<evidence type="ECO:0000259" key="1">
    <source>
        <dbReference type="Pfam" id="PF08241"/>
    </source>
</evidence>
<dbReference type="PANTHER" id="PTHR45036">
    <property type="entry name" value="METHYLTRANSFERASE LIKE 7B"/>
    <property type="match status" value="1"/>
</dbReference>
<comment type="caution">
    <text evidence="2">The sequence shown here is derived from an EMBL/GenBank/DDBJ whole genome shotgun (WGS) entry which is preliminary data.</text>
</comment>
<evidence type="ECO:0000313" key="3">
    <source>
        <dbReference type="Proteomes" id="UP001159364"/>
    </source>
</evidence>
<dbReference type="InterPro" id="IPR029063">
    <property type="entry name" value="SAM-dependent_MTases_sf"/>
</dbReference>
<sequence length="318" mass="34300">MIPLCSPLSLTPLFSFNARRSSHDVLPTKGTPLTGVKMQFNTSESSAESGPTKMMPLRANGLCLCGRRHFFAAATALLPICPPHSKASPDSVSDYTTILNRFHPPRPDWYEEFYASVLNSSTKSYEAEIGGYKSQLFANLRGKAQKVLEIGVGTGSNIQYYTNGADVQVLGTDPNRKMEKYAKAAALSAGVSPMNFKFIQAVGEAIPLTDSSVDAVVGTLVLCSVTDVDQTLQEVKRVLKPGGVYVFVEHVAAKEGTILRFIQGVLDPLQQAVADGCHLTRETGKDIYKAGFSNVDLNTAFLSSASIVNPQVYGIARK</sequence>
<keyword evidence="3" id="KW-1185">Reference proteome</keyword>
<dbReference type="InterPro" id="IPR052356">
    <property type="entry name" value="Thiol_S-MT"/>
</dbReference>
<reference evidence="2 3" key="1">
    <citation type="submission" date="2021-09" db="EMBL/GenBank/DDBJ databases">
        <title>Genomic insights and catalytic innovation underlie evolution of tropane alkaloids biosynthesis.</title>
        <authorList>
            <person name="Wang Y.-J."/>
            <person name="Tian T."/>
            <person name="Huang J.-P."/>
            <person name="Huang S.-X."/>
        </authorList>
    </citation>
    <scope>NUCLEOTIDE SEQUENCE [LARGE SCALE GENOMIC DNA]</scope>
    <source>
        <strain evidence="2">KIB-2018</strain>
        <tissue evidence="2">Leaf</tissue>
    </source>
</reference>
<dbReference type="AlphaFoldDB" id="A0AAV8T305"/>
<evidence type="ECO:0000313" key="2">
    <source>
        <dbReference type="EMBL" id="KAJ8760933.1"/>
    </source>
</evidence>
<dbReference type="Pfam" id="PF08241">
    <property type="entry name" value="Methyltransf_11"/>
    <property type="match status" value="1"/>
</dbReference>
<gene>
    <name evidence="2" type="ORF">K2173_021971</name>
</gene>
<proteinExistence type="predicted"/>
<protein>
    <recommendedName>
        <fullName evidence="1">Methyltransferase type 11 domain-containing protein</fullName>
    </recommendedName>
</protein>
<name>A0AAV8T305_9ROSI</name>
<organism evidence="2 3">
    <name type="scientific">Erythroxylum novogranatense</name>
    <dbReference type="NCBI Taxonomy" id="1862640"/>
    <lineage>
        <taxon>Eukaryota</taxon>
        <taxon>Viridiplantae</taxon>
        <taxon>Streptophyta</taxon>
        <taxon>Embryophyta</taxon>
        <taxon>Tracheophyta</taxon>
        <taxon>Spermatophyta</taxon>
        <taxon>Magnoliopsida</taxon>
        <taxon>eudicotyledons</taxon>
        <taxon>Gunneridae</taxon>
        <taxon>Pentapetalae</taxon>
        <taxon>rosids</taxon>
        <taxon>fabids</taxon>
        <taxon>Malpighiales</taxon>
        <taxon>Erythroxylaceae</taxon>
        <taxon>Erythroxylum</taxon>
    </lineage>
</organism>
<dbReference type="Gene3D" id="3.40.50.150">
    <property type="entry name" value="Vaccinia Virus protein VP39"/>
    <property type="match status" value="1"/>
</dbReference>
<dbReference type="InterPro" id="IPR013216">
    <property type="entry name" value="Methyltransf_11"/>
</dbReference>
<feature type="domain" description="Methyltransferase type 11" evidence="1">
    <location>
        <begin position="148"/>
        <end position="247"/>
    </location>
</feature>
<dbReference type="EMBL" id="JAIWQS010000007">
    <property type="protein sequence ID" value="KAJ8760933.1"/>
    <property type="molecule type" value="Genomic_DNA"/>
</dbReference>
<dbReference type="GO" id="GO:0008757">
    <property type="term" value="F:S-adenosylmethionine-dependent methyltransferase activity"/>
    <property type="evidence" value="ECO:0007669"/>
    <property type="project" value="InterPro"/>
</dbReference>
<dbReference type="SUPFAM" id="SSF53335">
    <property type="entry name" value="S-adenosyl-L-methionine-dependent methyltransferases"/>
    <property type="match status" value="1"/>
</dbReference>
<dbReference type="Proteomes" id="UP001159364">
    <property type="component" value="Linkage Group LG07"/>
</dbReference>